<dbReference type="EMBL" id="FOHN01000018">
    <property type="protein sequence ID" value="SET38979.1"/>
    <property type="molecule type" value="Genomic_DNA"/>
</dbReference>
<organism evidence="1 2">
    <name type="scientific">[Clostridium] polysaccharolyticum</name>
    <dbReference type="NCBI Taxonomy" id="29364"/>
    <lineage>
        <taxon>Bacteria</taxon>
        <taxon>Bacillati</taxon>
        <taxon>Bacillota</taxon>
        <taxon>Clostridia</taxon>
        <taxon>Lachnospirales</taxon>
        <taxon>Lachnospiraceae</taxon>
    </lineage>
</organism>
<proteinExistence type="predicted"/>
<name>A0A1I0E1N3_9FIRM</name>
<sequence>MVQIIAGETGKGKTKELLRMVNDEVRTISGRIVYLDKTSKHMYELSNKIRLVNVKDYLTVSSAEFLGFISGIVSQDNDIEKIYIDSFLKVACVDMVDLETVLKKIDERSNAFKVDFILSISLEKEQLPPVYQKSVVMTL</sequence>
<accession>A0A1I0E1N3</accession>
<keyword evidence="2" id="KW-1185">Reference proteome</keyword>
<dbReference type="AlphaFoldDB" id="A0A1I0E1N3"/>
<reference evidence="1 2" key="1">
    <citation type="submission" date="2016-10" db="EMBL/GenBank/DDBJ databases">
        <authorList>
            <person name="de Groot N.N."/>
        </authorList>
    </citation>
    <scope>NUCLEOTIDE SEQUENCE [LARGE SCALE GENOMIC DNA]</scope>
    <source>
        <strain evidence="1 2">DSM 1801</strain>
    </source>
</reference>
<protein>
    <recommendedName>
        <fullName evidence="3">Twitching motility protein PilT</fullName>
    </recommendedName>
</protein>
<dbReference type="RefSeq" id="WP_092478350.1">
    <property type="nucleotide sequence ID" value="NZ_FOHN01000018.1"/>
</dbReference>
<evidence type="ECO:0008006" key="3">
    <source>
        <dbReference type="Google" id="ProtNLM"/>
    </source>
</evidence>
<evidence type="ECO:0000313" key="2">
    <source>
        <dbReference type="Proteomes" id="UP000199800"/>
    </source>
</evidence>
<dbReference type="OrthoDB" id="1953676at2"/>
<gene>
    <name evidence="1" type="ORF">SAMN04487772_11816</name>
</gene>
<evidence type="ECO:0000313" key="1">
    <source>
        <dbReference type="EMBL" id="SET38979.1"/>
    </source>
</evidence>
<dbReference type="Proteomes" id="UP000199800">
    <property type="component" value="Unassembled WGS sequence"/>
</dbReference>
<dbReference type="STRING" id="29364.SAMN04487772_11816"/>